<evidence type="ECO:0000256" key="1">
    <source>
        <dbReference type="SAM" id="MobiDB-lite"/>
    </source>
</evidence>
<dbReference type="EMBL" id="MG518520">
    <property type="protein sequence ID" value="ATW69413.1"/>
    <property type="molecule type" value="Genomic_DNA"/>
</dbReference>
<gene>
    <name evidence="2" type="ORF">SEA_IMMANUEL3_55</name>
</gene>
<evidence type="ECO:0000313" key="2">
    <source>
        <dbReference type="EMBL" id="ATW69413.1"/>
    </source>
</evidence>
<dbReference type="Proteomes" id="UP000240216">
    <property type="component" value="Segment"/>
</dbReference>
<name>A0A2H4PR69_9CAUD</name>
<reference evidence="3" key="1">
    <citation type="submission" date="2017-11" db="EMBL/GenBank/DDBJ databases">
        <authorList>
            <person name="McClendondon-Moss T.O."/>
            <person name="Donegan-Quick R.D."/>
            <person name="Bhuiyan S."/>
            <person name="Visi D.K."/>
            <person name="Allen M.S."/>
            <person name="Hughes L.E."/>
            <person name="Garlena R.A."/>
            <person name="Russell D.A."/>
            <person name="Pope W.H."/>
            <person name="Jacobs-Sera D."/>
            <person name="Hendrix R.W."/>
            <person name="Hatfull G.F."/>
        </authorList>
    </citation>
    <scope>NUCLEOTIDE SEQUENCE [LARGE SCALE GENOMIC DNA]</scope>
</reference>
<proteinExistence type="predicted"/>
<feature type="region of interest" description="Disordered" evidence="1">
    <location>
        <begin position="1"/>
        <end position="57"/>
    </location>
</feature>
<accession>A0A2H4PR69</accession>
<sequence>MGKRRSDNLNNQPYNQNASPEQKANEFDRQYGQNRQYSNAPAADAAGVPKAKGKHRK</sequence>
<feature type="compositionally biased region" description="Low complexity" evidence="1">
    <location>
        <begin position="40"/>
        <end position="50"/>
    </location>
</feature>
<evidence type="ECO:0000313" key="3">
    <source>
        <dbReference type="Proteomes" id="UP000240216"/>
    </source>
</evidence>
<keyword evidence="3" id="KW-1185">Reference proteome</keyword>
<organism evidence="2 3">
    <name type="scientific">Streptomyces phage Immanuel3</name>
    <dbReference type="NCBI Taxonomy" id="2053813"/>
    <lineage>
        <taxon>Viruses</taxon>
        <taxon>Duplodnaviria</taxon>
        <taxon>Heunggongvirae</taxon>
        <taxon>Uroviricota</taxon>
        <taxon>Caudoviricetes</taxon>
        <taxon>Beephvirinae</taxon>
        <taxon>Immanueltrevirus</taxon>
        <taxon>Immanueltrevirus immanuel3</taxon>
    </lineage>
</organism>
<feature type="compositionally biased region" description="Polar residues" evidence="1">
    <location>
        <begin position="8"/>
        <end position="22"/>
    </location>
</feature>
<protein>
    <submittedName>
        <fullName evidence="2">Uncharacterized protein</fullName>
    </submittedName>
</protein>